<dbReference type="Pfam" id="PF02525">
    <property type="entry name" value="Flavodoxin_2"/>
    <property type="match status" value="1"/>
</dbReference>
<dbReference type="Gene3D" id="3.40.50.360">
    <property type="match status" value="1"/>
</dbReference>
<dbReference type="RefSeq" id="WP_107988729.1">
    <property type="nucleotide sequence ID" value="NZ_QAYG01000001.1"/>
</dbReference>
<dbReference type="OrthoDB" id="9798454at2"/>
<reference evidence="4 5" key="1">
    <citation type="submission" date="2018-04" db="EMBL/GenBank/DDBJ databases">
        <title>Genomic Encyclopedia of Archaeal and Bacterial Type Strains, Phase II (KMG-II): from individual species to whole genera.</title>
        <authorList>
            <person name="Goeker M."/>
        </authorList>
    </citation>
    <scope>NUCLEOTIDE SEQUENCE [LARGE SCALE GENOMIC DNA]</scope>
    <source>
        <strain evidence="4 5">DSM 23382</strain>
    </source>
</reference>
<evidence type="ECO:0000256" key="1">
    <source>
        <dbReference type="ARBA" id="ARBA00006252"/>
    </source>
</evidence>
<sequence length="193" mass="22070">MRILVLYSHPVETSFNASLHEAVVRTLKASGHDVDDCDLYAEGFEPALTRQERIDYHDPDRNRANVADYVRRLEWAEALVLCYPVWNFGFPAMLKGFLDRVFLPGVSFKMEGGKVVPSLHNITKMAAVTHYGGTRMRAFLAGDPPRKSVMRVLRAVIKPFAPVTYLALYDMNRATDEDRRTFLKKVEAKMTRF</sequence>
<evidence type="ECO:0000256" key="2">
    <source>
        <dbReference type="ARBA" id="ARBA00023002"/>
    </source>
</evidence>
<protein>
    <submittedName>
        <fullName evidence="4">Putative NADPH-quinone reductase</fullName>
    </submittedName>
</protein>
<dbReference type="InterPro" id="IPR051545">
    <property type="entry name" value="NAD(P)H_dehydrogenase_qn"/>
</dbReference>
<dbReference type="InterPro" id="IPR003680">
    <property type="entry name" value="Flavodoxin_fold"/>
</dbReference>
<comment type="caution">
    <text evidence="4">The sequence shown here is derived from an EMBL/GenBank/DDBJ whole genome shotgun (WGS) entry which is preliminary data.</text>
</comment>
<gene>
    <name evidence="4" type="ORF">C8N35_1011322</name>
</gene>
<dbReference type="GO" id="GO:0003955">
    <property type="term" value="F:NAD(P)H dehydrogenase (quinone) activity"/>
    <property type="evidence" value="ECO:0007669"/>
    <property type="project" value="TreeGrafter"/>
</dbReference>
<dbReference type="PANTHER" id="PTHR10204">
    <property type="entry name" value="NAD P H OXIDOREDUCTASE-RELATED"/>
    <property type="match status" value="1"/>
</dbReference>
<evidence type="ECO:0000313" key="4">
    <source>
        <dbReference type="EMBL" id="PTW63271.1"/>
    </source>
</evidence>
<proteinExistence type="inferred from homology"/>
<keyword evidence="5" id="KW-1185">Reference proteome</keyword>
<evidence type="ECO:0000313" key="5">
    <source>
        <dbReference type="Proteomes" id="UP000244081"/>
    </source>
</evidence>
<evidence type="ECO:0000259" key="3">
    <source>
        <dbReference type="Pfam" id="PF02525"/>
    </source>
</evidence>
<feature type="domain" description="Flavodoxin-like fold" evidence="3">
    <location>
        <begin position="1"/>
        <end position="152"/>
    </location>
</feature>
<dbReference type="PANTHER" id="PTHR10204:SF34">
    <property type="entry name" value="NAD(P)H DEHYDROGENASE [QUINONE] 1 ISOFORM 1"/>
    <property type="match status" value="1"/>
</dbReference>
<dbReference type="GO" id="GO:0005829">
    <property type="term" value="C:cytosol"/>
    <property type="evidence" value="ECO:0007669"/>
    <property type="project" value="TreeGrafter"/>
</dbReference>
<dbReference type="EMBL" id="QAYG01000001">
    <property type="protein sequence ID" value="PTW63271.1"/>
    <property type="molecule type" value="Genomic_DNA"/>
</dbReference>
<organism evidence="4 5">
    <name type="scientific">Breoghania corrubedonensis</name>
    <dbReference type="NCBI Taxonomy" id="665038"/>
    <lineage>
        <taxon>Bacteria</taxon>
        <taxon>Pseudomonadati</taxon>
        <taxon>Pseudomonadota</taxon>
        <taxon>Alphaproteobacteria</taxon>
        <taxon>Hyphomicrobiales</taxon>
        <taxon>Stappiaceae</taxon>
        <taxon>Breoghania</taxon>
    </lineage>
</organism>
<keyword evidence="2" id="KW-0560">Oxidoreductase</keyword>
<name>A0A2T5VHP3_9HYPH</name>
<accession>A0A2T5VHP3</accession>
<dbReference type="AlphaFoldDB" id="A0A2T5VHP3"/>
<comment type="similarity">
    <text evidence="1">Belongs to the NAD(P)H dehydrogenase (quinone) family.</text>
</comment>
<dbReference type="InterPro" id="IPR029039">
    <property type="entry name" value="Flavoprotein-like_sf"/>
</dbReference>
<dbReference type="Proteomes" id="UP000244081">
    <property type="component" value="Unassembled WGS sequence"/>
</dbReference>
<dbReference type="SUPFAM" id="SSF52218">
    <property type="entry name" value="Flavoproteins"/>
    <property type="match status" value="1"/>
</dbReference>